<reference evidence="2" key="1">
    <citation type="submission" date="2016-11" db="UniProtKB">
        <authorList>
            <consortium name="WormBaseParasite"/>
        </authorList>
    </citation>
    <scope>IDENTIFICATION</scope>
</reference>
<protein>
    <submittedName>
        <fullName evidence="2">Skp1 domain-containing protein</fullName>
    </submittedName>
</protein>
<dbReference type="PANTHER" id="PTHR37964:SF1">
    <property type="entry name" value="SUPPRESSOR-RELATED"/>
    <property type="match status" value="1"/>
</dbReference>
<dbReference type="Proteomes" id="UP000095282">
    <property type="component" value="Unplaced"/>
</dbReference>
<keyword evidence="1" id="KW-1185">Reference proteome</keyword>
<dbReference type="WBParaSite" id="Csp11.Scaffold629.g14045.t2">
    <property type="protein sequence ID" value="Csp11.Scaffold629.g14045.t2"/>
    <property type="gene ID" value="Csp11.Scaffold629.g14045"/>
</dbReference>
<evidence type="ECO:0000313" key="2">
    <source>
        <dbReference type="WBParaSite" id="Csp11.Scaffold629.g14045.t2"/>
    </source>
</evidence>
<accession>A0A1I7U205</accession>
<organism evidence="1 2">
    <name type="scientific">Caenorhabditis tropicalis</name>
    <dbReference type="NCBI Taxonomy" id="1561998"/>
    <lineage>
        <taxon>Eukaryota</taxon>
        <taxon>Metazoa</taxon>
        <taxon>Ecdysozoa</taxon>
        <taxon>Nematoda</taxon>
        <taxon>Chromadorea</taxon>
        <taxon>Rhabditida</taxon>
        <taxon>Rhabditina</taxon>
        <taxon>Rhabditomorpha</taxon>
        <taxon>Rhabditoidea</taxon>
        <taxon>Rhabditidae</taxon>
        <taxon>Peloderinae</taxon>
        <taxon>Caenorhabditis</taxon>
    </lineage>
</organism>
<evidence type="ECO:0000313" key="1">
    <source>
        <dbReference type="Proteomes" id="UP000095282"/>
    </source>
</evidence>
<sequence>MGRADSSQSNTTTTGSVIKEELMIQNQWNKKDARKFGTRNSLEDYLTGPTFRTPEYLKLCLEYGVEDAELQEVWEEEFIQHEEEDYLAGPTFRTPEYLKLCVEYGVENGECEKKCSRIENSTLISFDKETGQFFLSIIKKWKLPPNDEPKEATLYPEANAMSLEELKTIIELASFFECKEYMDCIGLVMAKKMDRLSTEEFTAFLGLSINRVGQINEDSKLLYHEQRQNQINQGMEGMAQSRMTQSDYMRRRIEEFEEENRPQ</sequence>
<dbReference type="PANTHER" id="PTHR37964">
    <property type="entry name" value="SUPPRESSOR"/>
    <property type="match status" value="1"/>
</dbReference>
<name>A0A1I7U205_9PELO</name>
<dbReference type="STRING" id="1561998.A0A1I7U205"/>
<dbReference type="AlphaFoldDB" id="A0A1I7U205"/>
<proteinExistence type="predicted"/>